<proteinExistence type="inferred from homology"/>
<name>A0A932CRC7_UNCTE</name>
<gene>
    <name evidence="4" type="primary">thpR</name>
    <name evidence="4" type="ORF">HYY20_13395</name>
</gene>
<feature type="active site" description="Proton acceptor" evidence="2">
    <location>
        <position position="129"/>
    </location>
</feature>
<dbReference type="PANTHER" id="PTHR35561:SF1">
    <property type="entry name" value="RNA 2',3'-CYCLIC PHOSPHODIESTERASE"/>
    <property type="match status" value="1"/>
</dbReference>
<dbReference type="InterPro" id="IPR014051">
    <property type="entry name" value="Phosphoesterase_HXTX"/>
</dbReference>
<accession>A0A932CRC7</accession>
<comment type="function">
    <text evidence="2">Hydrolyzes RNA 2',3'-cyclic phosphodiester to an RNA 2'-phosphomonoester.</text>
</comment>
<feature type="short sequence motif" description="HXTX 1" evidence="2">
    <location>
        <begin position="42"/>
        <end position="45"/>
    </location>
</feature>
<dbReference type="SUPFAM" id="SSF55144">
    <property type="entry name" value="LigT-like"/>
    <property type="match status" value="1"/>
</dbReference>
<reference evidence="4" key="1">
    <citation type="submission" date="2020-07" db="EMBL/GenBank/DDBJ databases">
        <title>Huge and variable diversity of episymbiotic CPR bacteria and DPANN archaea in groundwater ecosystems.</title>
        <authorList>
            <person name="He C.Y."/>
            <person name="Keren R."/>
            <person name="Whittaker M."/>
            <person name="Farag I.F."/>
            <person name="Doudna J."/>
            <person name="Cate J.H.D."/>
            <person name="Banfield J.F."/>
        </authorList>
    </citation>
    <scope>NUCLEOTIDE SEQUENCE</scope>
    <source>
        <strain evidence="4">NC_groundwater_672_Ag_B-0.1um_62_36</strain>
    </source>
</reference>
<sequence length="196" mass="21414">MSIRSFIAIKIPPSLGARLADLPRQAGGLSPSIRWVSAESIHLTLKFLGEILPEQIGPIVDQMREAARGIEPLSLSATHVGAFPNEDRPRVIWVGLAEESGDLSRLQKEIEKRLQKLGFPREEKGFTPHLTLGRARSLPGRKGSLSPVIQALDAAWKGGEDSFTVDRFYLMKSELRPGGAVYSVLEEVLLAPEGSP</sequence>
<evidence type="ECO:0000313" key="4">
    <source>
        <dbReference type="EMBL" id="MBI2877864.1"/>
    </source>
</evidence>
<dbReference type="Gene3D" id="3.90.1140.10">
    <property type="entry name" value="Cyclic phosphodiesterase"/>
    <property type="match status" value="1"/>
</dbReference>
<feature type="domain" description="Phosphoesterase HXTX" evidence="3">
    <location>
        <begin position="98"/>
        <end position="182"/>
    </location>
</feature>
<dbReference type="PANTHER" id="PTHR35561">
    <property type="entry name" value="RNA 2',3'-CYCLIC PHOSPHODIESTERASE"/>
    <property type="match status" value="1"/>
</dbReference>
<dbReference type="InterPro" id="IPR009097">
    <property type="entry name" value="Cyclic_Pdiesterase"/>
</dbReference>
<feature type="domain" description="Phosphoesterase HXTX" evidence="3">
    <location>
        <begin position="10"/>
        <end position="93"/>
    </location>
</feature>
<dbReference type="HAMAP" id="MF_01940">
    <property type="entry name" value="RNA_CPDase"/>
    <property type="match status" value="1"/>
</dbReference>
<protein>
    <recommendedName>
        <fullName evidence="2">RNA 2',3'-cyclic phosphodiesterase</fullName>
        <shortName evidence="2">RNA 2',3'-CPDase</shortName>
        <ecNumber evidence="2">3.1.4.58</ecNumber>
    </recommendedName>
</protein>
<evidence type="ECO:0000259" key="3">
    <source>
        <dbReference type="Pfam" id="PF02834"/>
    </source>
</evidence>
<dbReference type="EC" id="3.1.4.58" evidence="2"/>
<dbReference type="GO" id="GO:0004113">
    <property type="term" value="F:2',3'-cyclic-nucleotide 3'-phosphodiesterase activity"/>
    <property type="evidence" value="ECO:0007669"/>
    <property type="project" value="InterPro"/>
</dbReference>
<keyword evidence="1 2" id="KW-0378">Hydrolase</keyword>
<dbReference type="NCBIfam" id="TIGR02258">
    <property type="entry name" value="2_5_ligase"/>
    <property type="match status" value="1"/>
</dbReference>
<dbReference type="InterPro" id="IPR004175">
    <property type="entry name" value="RNA_CPDase"/>
</dbReference>
<dbReference type="GO" id="GO:0008664">
    <property type="term" value="F:RNA 2',3'-cyclic 3'-phosphodiesterase activity"/>
    <property type="evidence" value="ECO:0007669"/>
    <property type="project" value="UniProtKB-EC"/>
</dbReference>
<dbReference type="Proteomes" id="UP000769766">
    <property type="component" value="Unassembled WGS sequence"/>
</dbReference>
<feature type="short sequence motif" description="HXTX 2" evidence="2">
    <location>
        <begin position="129"/>
        <end position="132"/>
    </location>
</feature>
<comment type="similarity">
    <text evidence="2">Belongs to the 2H phosphoesterase superfamily. ThpR family.</text>
</comment>
<evidence type="ECO:0000313" key="5">
    <source>
        <dbReference type="Proteomes" id="UP000769766"/>
    </source>
</evidence>
<evidence type="ECO:0000256" key="2">
    <source>
        <dbReference type="HAMAP-Rule" id="MF_01940"/>
    </source>
</evidence>
<comment type="catalytic activity">
    <reaction evidence="2">
        <text>a 3'-end 2',3'-cyclophospho-ribonucleotide-RNA + H2O = a 3'-end 2'-phospho-ribonucleotide-RNA + H(+)</text>
        <dbReference type="Rhea" id="RHEA:11828"/>
        <dbReference type="Rhea" id="RHEA-COMP:10464"/>
        <dbReference type="Rhea" id="RHEA-COMP:17353"/>
        <dbReference type="ChEBI" id="CHEBI:15377"/>
        <dbReference type="ChEBI" id="CHEBI:15378"/>
        <dbReference type="ChEBI" id="CHEBI:83064"/>
        <dbReference type="ChEBI" id="CHEBI:173113"/>
        <dbReference type="EC" id="3.1.4.58"/>
    </reaction>
</comment>
<dbReference type="Pfam" id="PF02834">
    <property type="entry name" value="LigT_PEase"/>
    <property type="match status" value="2"/>
</dbReference>
<comment type="caution">
    <text evidence="4">The sequence shown here is derived from an EMBL/GenBank/DDBJ whole genome shotgun (WGS) entry which is preliminary data.</text>
</comment>
<evidence type="ECO:0000256" key="1">
    <source>
        <dbReference type="ARBA" id="ARBA00022801"/>
    </source>
</evidence>
<feature type="active site" description="Proton donor" evidence="2">
    <location>
        <position position="42"/>
    </location>
</feature>
<dbReference type="AlphaFoldDB" id="A0A932CRC7"/>
<dbReference type="EMBL" id="JACPRF010000409">
    <property type="protein sequence ID" value="MBI2877864.1"/>
    <property type="molecule type" value="Genomic_DNA"/>
</dbReference>
<organism evidence="4 5">
    <name type="scientific">Tectimicrobiota bacterium</name>
    <dbReference type="NCBI Taxonomy" id="2528274"/>
    <lineage>
        <taxon>Bacteria</taxon>
        <taxon>Pseudomonadati</taxon>
        <taxon>Nitrospinota/Tectimicrobiota group</taxon>
        <taxon>Candidatus Tectimicrobiota</taxon>
    </lineage>
</organism>